<dbReference type="SUPFAM" id="SSF161060">
    <property type="entry name" value="ATP synthase B chain-like"/>
    <property type="match status" value="1"/>
</dbReference>
<dbReference type="EMBL" id="KN846978">
    <property type="protein sequence ID" value="KIW74066.1"/>
    <property type="molecule type" value="Genomic_DNA"/>
</dbReference>
<accession>A0A0D2D941</accession>
<dbReference type="VEuPathDB" id="FungiDB:Z517_12476"/>
<dbReference type="PANTHER" id="PTHR12733:SF3">
    <property type="entry name" value="ATP SYNTHASE F(0) COMPLEX SUBUNIT B1, MITOCHONDRIAL"/>
    <property type="match status" value="1"/>
</dbReference>
<evidence type="ECO:0000256" key="9">
    <source>
        <dbReference type="ARBA" id="ARBA00062152"/>
    </source>
</evidence>
<keyword evidence="6 10" id="KW-0406">Ion transport</keyword>
<dbReference type="HOGENOM" id="CLU_077208_0_0_1"/>
<organism evidence="11 12">
    <name type="scientific">Fonsecaea pedrosoi CBS 271.37</name>
    <dbReference type="NCBI Taxonomy" id="1442368"/>
    <lineage>
        <taxon>Eukaryota</taxon>
        <taxon>Fungi</taxon>
        <taxon>Dikarya</taxon>
        <taxon>Ascomycota</taxon>
        <taxon>Pezizomycotina</taxon>
        <taxon>Eurotiomycetes</taxon>
        <taxon>Chaetothyriomycetidae</taxon>
        <taxon>Chaetothyriales</taxon>
        <taxon>Herpotrichiellaceae</taxon>
        <taxon>Fonsecaea</taxon>
    </lineage>
</organism>
<keyword evidence="5 10" id="KW-0999">Mitochondrion inner membrane</keyword>
<dbReference type="STRING" id="1442368.A0A0D2D941"/>
<evidence type="ECO:0000256" key="3">
    <source>
        <dbReference type="ARBA" id="ARBA00022547"/>
    </source>
</evidence>
<protein>
    <recommendedName>
        <fullName evidence="10">ATP synthase subunit 4</fullName>
    </recommendedName>
</protein>
<dbReference type="PANTHER" id="PTHR12733">
    <property type="entry name" value="MITOCHONDRIAL ATP SYNTHASE B CHAIN"/>
    <property type="match status" value="1"/>
</dbReference>
<name>A0A0D2D941_9EURO</name>
<comment type="subcellular location">
    <subcellularLocation>
        <location evidence="10">Mitochondrion</location>
    </subcellularLocation>
    <subcellularLocation>
        <location evidence="10">Mitochondrion inner membrane</location>
    </subcellularLocation>
</comment>
<dbReference type="Pfam" id="PF05405">
    <property type="entry name" value="Mt_ATP-synt_B"/>
    <property type="match status" value="1"/>
</dbReference>
<keyword evidence="2 10" id="KW-0813">Transport</keyword>
<comment type="similarity">
    <text evidence="1 10">Belongs to the eukaryotic ATPase B chain family.</text>
</comment>
<keyword evidence="12" id="KW-1185">Reference proteome</keyword>
<keyword evidence="8 10" id="KW-0472">Membrane</keyword>
<gene>
    <name evidence="11" type="ORF">Z517_12476</name>
</gene>
<keyword evidence="7 10" id="KW-0496">Mitochondrion</keyword>
<comment type="subunit">
    <text evidence="9 10">F-type ATPases have 2 components, CF(1) - the catalytic core - and CF(0) - the membrane proton channel. In yeast, the dimeric form of ATP synthase consists of 17 polypeptides: alpha, beta, gamma, delta, epsilon, 4 (B), 5 (OSCP), 6 (A), 8, 9 (C), d, E (Tim11), f, g, h, i/j and k.</text>
</comment>
<proteinExistence type="inferred from homology"/>
<evidence type="ECO:0000256" key="8">
    <source>
        <dbReference type="ARBA" id="ARBA00023136"/>
    </source>
</evidence>
<evidence type="ECO:0000256" key="4">
    <source>
        <dbReference type="ARBA" id="ARBA00022781"/>
    </source>
</evidence>
<evidence type="ECO:0000256" key="2">
    <source>
        <dbReference type="ARBA" id="ARBA00022448"/>
    </source>
</evidence>
<comment type="function">
    <text evidence="10">Subunit b, of the mitochondrial membrane ATP synthase complex (F(1)F(0) ATP synthase or Complex V) that produces ATP from ADP in the presence of a proton gradient across the membrane which is generated by electron transport complexes of the respiratory chain. ATP synthase complex consist of a soluble F(1) head domain - the catalytic core - and a membrane F(1) domain - the membrane proton channel. These two domains are linked by a central stalk rotating inside the F(1) region and a stationary peripheral stalk. During catalysis, ATP synthesis in the catalytic domain of F(1) is coupled via a rotary mechanism of the central stalk subunits to proton translocation. In vivo, can only synthesize ATP although its ATP hydrolase activity can be activated artificially in vitro. Part of the complex F(0) domain. Part of the complex F(0) domain and the peripheric stalk, which acts as a stator to hold the catalytic alpha(3)beta(3) subcomplex and subunit a/ATP6 static relative to the rotary elements.</text>
</comment>
<dbReference type="InterPro" id="IPR008688">
    <property type="entry name" value="ATP_synth_Bsub_B/MI25"/>
</dbReference>
<dbReference type="GeneID" id="25311966"/>
<dbReference type="GO" id="GO:0045259">
    <property type="term" value="C:proton-transporting ATP synthase complex"/>
    <property type="evidence" value="ECO:0007669"/>
    <property type="project" value="UniProtKB-KW"/>
</dbReference>
<dbReference type="Gene3D" id="1.20.5.2210">
    <property type="match status" value="1"/>
</dbReference>
<dbReference type="FunFam" id="1.20.5.2210:FF:000002">
    <property type="entry name" value="ATP synthase subunit 4 mitochondrial"/>
    <property type="match status" value="1"/>
</dbReference>
<dbReference type="RefSeq" id="XP_013277874.1">
    <property type="nucleotide sequence ID" value="XM_013422420.1"/>
</dbReference>
<dbReference type="AlphaFoldDB" id="A0A0D2D941"/>
<evidence type="ECO:0000256" key="1">
    <source>
        <dbReference type="ARBA" id="ARBA00007479"/>
    </source>
</evidence>
<dbReference type="InterPro" id="IPR013837">
    <property type="entry name" value="ATP_synth_F0_suB"/>
</dbReference>
<evidence type="ECO:0000313" key="11">
    <source>
        <dbReference type="EMBL" id="KIW74066.1"/>
    </source>
</evidence>
<evidence type="ECO:0000256" key="6">
    <source>
        <dbReference type="ARBA" id="ARBA00023065"/>
    </source>
</evidence>
<evidence type="ECO:0000256" key="10">
    <source>
        <dbReference type="RuleBase" id="RU368017"/>
    </source>
</evidence>
<evidence type="ECO:0000256" key="7">
    <source>
        <dbReference type="ARBA" id="ARBA00023128"/>
    </source>
</evidence>
<evidence type="ECO:0000256" key="5">
    <source>
        <dbReference type="ARBA" id="ARBA00022792"/>
    </source>
</evidence>
<evidence type="ECO:0000313" key="12">
    <source>
        <dbReference type="Proteomes" id="UP000053029"/>
    </source>
</evidence>
<dbReference type="Proteomes" id="UP000053029">
    <property type="component" value="Unassembled WGS sequence"/>
</dbReference>
<dbReference type="GO" id="GO:0005743">
    <property type="term" value="C:mitochondrial inner membrane"/>
    <property type="evidence" value="ECO:0007669"/>
    <property type="project" value="UniProtKB-SubCell"/>
</dbReference>
<keyword evidence="3 10" id="KW-0138">CF(0)</keyword>
<sequence>MVQSRADIEVLGASKLRASTSLPIRALPTLAASTPLTSIRHQSSSNVPSQDPKKTAQSIVDALPGSSLASKTAILSAGAGISVWAISNELYVVNEESVIAFCLLSVFYGIFKYTGPMYKDWADGQVQKIKDLLNEARTNHASAIKERIEDVKPLSNVVEITKQLFDVSKETARLEAQAFELEQKTALAAEAKNVLDSWVRYEGQVKQRQQKELADSIIAKVTKELENPKVLQQILNQSVADVERLVASKSQ</sequence>
<reference evidence="11 12" key="1">
    <citation type="submission" date="2015-01" db="EMBL/GenBank/DDBJ databases">
        <title>The Genome Sequence of Fonsecaea pedrosoi CBS 271.37.</title>
        <authorList>
            <consortium name="The Broad Institute Genomics Platform"/>
            <person name="Cuomo C."/>
            <person name="de Hoog S."/>
            <person name="Gorbushina A."/>
            <person name="Stielow B."/>
            <person name="Teixiera M."/>
            <person name="Abouelleil A."/>
            <person name="Chapman S.B."/>
            <person name="Priest M."/>
            <person name="Young S.K."/>
            <person name="Wortman J."/>
            <person name="Nusbaum C."/>
            <person name="Birren B."/>
        </authorList>
    </citation>
    <scope>NUCLEOTIDE SEQUENCE [LARGE SCALE GENOMIC DNA]</scope>
    <source>
        <strain evidence="11 12">CBS 271.37</strain>
    </source>
</reference>
<keyword evidence="4 10" id="KW-0375">Hydrogen ion transport</keyword>
<dbReference type="GO" id="GO:0046933">
    <property type="term" value="F:proton-transporting ATP synthase activity, rotational mechanism"/>
    <property type="evidence" value="ECO:0007669"/>
    <property type="project" value="TreeGrafter"/>
</dbReference>
<dbReference type="OrthoDB" id="67388at2759"/>